<dbReference type="InterPro" id="IPR029787">
    <property type="entry name" value="Nucleotide_cyclase"/>
</dbReference>
<dbReference type="InterPro" id="IPR052155">
    <property type="entry name" value="Biofilm_reg_signaling"/>
</dbReference>
<dbReference type="InterPro" id="IPR000014">
    <property type="entry name" value="PAS"/>
</dbReference>
<feature type="domain" description="GGDEF" evidence="2">
    <location>
        <begin position="537"/>
        <end position="670"/>
    </location>
</feature>
<evidence type="ECO:0000313" key="3">
    <source>
        <dbReference type="EMBL" id="ACB33807.1"/>
    </source>
</evidence>
<dbReference type="FunFam" id="3.30.70.270:FF:000001">
    <property type="entry name" value="Diguanylate cyclase domain protein"/>
    <property type="match status" value="1"/>
</dbReference>
<dbReference type="CDD" id="cd00130">
    <property type="entry name" value="PAS"/>
    <property type="match status" value="1"/>
</dbReference>
<dbReference type="Gene3D" id="3.30.70.270">
    <property type="match status" value="1"/>
</dbReference>
<dbReference type="InterPro" id="IPR000160">
    <property type="entry name" value="GGDEF_dom"/>
</dbReference>
<dbReference type="Proteomes" id="UP000001693">
    <property type="component" value="Chromosome"/>
</dbReference>
<dbReference type="Pfam" id="PF13426">
    <property type="entry name" value="PAS_9"/>
    <property type="match status" value="1"/>
</dbReference>
<keyword evidence="1" id="KW-0812">Transmembrane</keyword>
<evidence type="ECO:0000256" key="1">
    <source>
        <dbReference type="SAM" id="Phobius"/>
    </source>
</evidence>
<dbReference type="CDD" id="cd12914">
    <property type="entry name" value="PDC1_DGC_like"/>
    <property type="match status" value="1"/>
</dbReference>
<dbReference type="SUPFAM" id="SSF55073">
    <property type="entry name" value="Nucleotide cyclase"/>
    <property type="match status" value="1"/>
</dbReference>
<dbReference type="Gene3D" id="3.30.450.20">
    <property type="entry name" value="PAS domain"/>
    <property type="match status" value="2"/>
</dbReference>
<dbReference type="GO" id="GO:0003824">
    <property type="term" value="F:catalytic activity"/>
    <property type="evidence" value="ECO:0007669"/>
    <property type="project" value="UniProtKB-ARBA"/>
</dbReference>
<proteinExistence type="predicted"/>
<dbReference type="PANTHER" id="PTHR44757">
    <property type="entry name" value="DIGUANYLATE CYCLASE DGCP"/>
    <property type="match status" value="1"/>
</dbReference>
<accession>B1XWD9</accession>
<dbReference type="HOGENOM" id="CLU_024861_0_0_4"/>
<dbReference type="CDD" id="cd01949">
    <property type="entry name" value="GGDEF"/>
    <property type="match status" value="1"/>
</dbReference>
<dbReference type="PANTHER" id="PTHR44757:SF2">
    <property type="entry name" value="BIOFILM ARCHITECTURE MAINTENANCE PROTEIN MBAA"/>
    <property type="match status" value="1"/>
</dbReference>
<protein>
    <submittedName>
        <fullName evidence="3">Diguanylate cyclase with PAS/PAC sensor</fullName>
    </submittedName>
</protein>
<dbReference type="NCBIfam" id="TIGR00229">
    <property type="entry name" value="sensory_box"/>
    <property type="match status" value="1"/>
</dbReference>
<dbReference type="EMBL" id="CP001013">
    <property type="protein sequence ID" value="ACB33807.1"/>
    <property type="molecule type" value="Genomic_DNA"/>
</dbReference>
<dbReference type="InterPro" id="IPR035965">
    <property type="entry name" value="PAS-like_dom_sf"/>
</dbReference>
<reference evidence="3 4" key="1">
    <citation type="submission" date="2008-03" db="EMBL/GenBank/DDBJ databases">
        <title>Complete sequence of Leptothrix cholodnii SP-6.</title>
        <authorList>
            <consortium name="US DOE Joint Genome Institute"/>
            <person name="Copeland A."/>
            <person name="Lucas S."/>
            <person name="Lapidus A."/>
            <person name="Glavina del Rio T."/>
            <person name="Dalin E."/>
            <person name="Tice H."/>
            <person name="Bruce D."/>
            <person name="Goodwin L."/>
            <person name="Pitluck S."/>
            <person name="Chertkov O."/>
            <person name="Brettin T."/>
            <person name="Detter J.C."/>
            <person name="Han C."/>
            <person name="Kuske C.R."/>
            <person name="Schmutz J."/>
            <person name="Larimer F."/>
            <person name="Land M."/>
            <person name="Hauser L."/>
            <person name="Kyrpides N."/>
            <person name="Lykidis A."/>
            <person name="Emerson D."/>
            <person name="Richardson P."/>
        </authorList>
    </citation>
    <scope>NUCLEOTIDE SEQUENCE [LARGE SCALE GENOMIC DNA]</scope>
    <source>
        <strain evidence="4">ATCC 51168 / LMG 8142 / SP-6</strain>
    </source>
</reference>
<dbReference type="eggNOG" id="COG2199">
    <property type="taxonomic scope" value="Bacteria"/>
</dbReference>
<feature type="transmembrane region" description="Helical" evidence="1">
    <location>
        <begin position="21"/>
        <end position="43"/>
    </location>
</feature>
<dbReference type="PROSITE" id="PS50887">
    <property type="entry name" value="GGDEF"/>
    <property type="match status" value="1"/>
</dbReference>
<sequence length="681" mass="72703" precursor="true">MIRPRPAWVARLRSWAGSLKLRLALASGVIIALSVVVVSSLMLERGGRHTEQAILDSEAANAEHLATVLRQRIVLLQVALRAAAAPVDATILTDPAAQVRYMQQRQVLATLFANIALVSADGRVLAVRDGSGIRQDGLSVADRPYFRQTVQLGRPIVSEPMIGRLSREPVVVLTMPVASVGPTGGAVLLGTLRLSSHDLLADLAATGSDGRTVVQTVVADASGLILAHPDPAMVMRPVESVPGLQSTVAQWVRSGRPIEPLPDAVNEAGYVVAKAGVAGADWMVFRVVSSEALLGGFQLAVREALGYAAGVALLATGLLWWWLVRLLRPLDRLEERARALGPDGLPLEEGWPDAPGEVGELELALRDSLRAQARVEASNASLLDKLRSVMSTAPMGLAFTRARHFEVVSDEWCRLLGYPVGALVGEPARLIYASEADYEQVGPDVADAFAAGRPFVGDFEFLRRDGGRFIGELHGRPVNVSDAAAGTIWLLRDVTDEREAHRELAWTANHDALTGLVNRRHFEHELARLLAHMQPGMTAAALFIDLDRFKQVNDSAGHAAGDQVLREVAQALAASVRRDELVARLGGDEFAIVLGACDLAAAERIAHKVRLAVEQVIVRWGEHELSVGASVGVVEIPAGGVDVAGVLNGADLACYEAKQAGRNAVRTGSLPSLRLVTSRPG</sequence>
<dbReference type="InterPro" id="IPR043128">
    <property type="entry name" value="Rev_trsase/Diguanyl_cyclase"/>
</dbReference>
<dbReference type="KEGG" id="lch:Lcho_1539"/>
<organism evidence="3 4">
    <name type="scientific">Leptothrix cholodnii (strain ATCC 51168 / LMG 8142 / SP-6)</name>
    <name type="common">Leptothrix discophora (strain SP-6)</name>
    <dbReference type="NCBI Taxonomy" id="395495"/>
    <lineage>
        <taxon>Bacteria</taxon>
        <taxon>Pseudomonadati</taxon>
        <taxon>Pseudomonadota</taxon>
        <taxon>Betaproteobacteria</taxon>
        <taxon>Burkholderiales</taxon>
        <taxon>Sphaerotilaceae</taxon>
        <taxon>Leptothrix</taxon>
    </lineage>
</organism>
<gene>
    <name evidence="3" type="ordered locus">Lcho_1539</name>
</gene>
<dbReference type="AlphaFoldDB" id="B1XWD9"/>
<evidence type="ECO:0000313" key="4">
    <source>
        <dbReference type="Proteomes" id="UP000001693"/>
    </source>
</evidence>
<dbReference type="NCBIfam" id="TIGR00254">
    <property type="entry name" value="GGDEF"/>
    <property type="match status" value="1"/>
</dbReference>
<dbReference type="SMART" id="SM00267">
    <property type="entry name" value="GGDEF"/>
    <property type="match status" value="1"/>
</dbReference>
<dbReference type="Pfam" id="PF00990">
    <property type="entry name" value="GGDEF"/>
    <property type="match status" value="1"/>
</dbReference>
<keyword evidence="1" id="KW-0472">Membrane</keyword>
<evidence type="ECO:0000259" key="2">
    <source>
        <dbReference type="PROSITE" id="PS50887"/>
    </source>
</evidence>
<keyword evidence="4" id="KW-1185">Reference proteome</keyword>
<keyword evidence="1" id="KW-1133">Transmembrane helix</keyword>
<dbReference type="STRING" id="395495.Lcho_1539"/>
<dbReference type="SUPFAM" id="SSF55785">
    <property type="entry name" value="PYP-like sensor domain (PAS domain)"/>
    <property type="match status" value="1"/>
</dbReference>
<name>B1XWD9_LEPCP</name>